<keyword evidence="4 7" id="KW-0418">Kinase</keyword>
<dbReference type="Gene3D" id="3.30.565.10">
    <property type="entry name" value="Histidine kinase-like ATPase, C-terminal domain"/>
    <property type="match status" value="1"/>
</dbReference>
<accession>A0A5B8UA85</accession>
<dbReference type="OrthoDB" id="5243468at2"/>
<dbReference type="InterPro" id="IPR036890">
    <property type="entry name" value="HATPase_C_sf"/>
</dbReference>
<dbReference type="GO" id="GO:0007234">
    <property type="term" value="P:osmosensory signaling via phosphorelay pathway"/>
    <property type="evidence" value="ECO:0007669"/>
    <property type="project" value="TreeGrafter"/>
</dbReference>
<gene>
    <name evidence="7" type="ORF">FSW04_22690</name>
</gene>
<dbReference type="InterPro" id="IPR003661">
    <property type="entry name" value="HisK_dim/P_dom"/>
</dbReference>
<keyword evidence="8" id="KW-1185">Reference proteome</keyword>
<evidence type="ECO:0000256" key="5">
    <source>
        <dbReference type="ARBA" id="ARBA00039401"/>
    </source>
</evidence>
<evidence type="ECO:0000256" key="3">
    <source>
        <dbReference type="ARBA" id="ARBA00022679"/>
    </source>
</evidence>
<protein>
    <recommendedName>
        <fullName evidence="5">Sensor-like histidine kinase SenX3</fullName>
        <ecNumber evidence="2">2.7.13.3</ecNumber>
    </recommendedName>
</protein>
<reference evidence="7 8" key="1">
    <citation type="journal article" date="2018" name="J. Microbiol.">
        <title>Baekduia soli gen. nov., sp. nov., a novel bacterium isolated from the soil of Baekdu Mountain and proposal of a novel family name, Baekduiaceae fam. nov.</title>
        <authorList>
            <person name="An D.S."/>
            <person name="Siddiqi M.Z."/>
            <person name="Kim K.H."/>
            <person name="Yu H.S."/>
            <person name="Im W.T."/>
        </authorList>
    </citation>
    <scope>NUCLEOTIDE SEQUENCE [LARGE SCALE GENOMIC DNA]</scope>
    <source>
        <strain evidence="7 8">BR7-21</strain>
    </source>
</reference>
<dbReference type="InterPro" id="IPR050351">
    <property type="entry name" value="BphY/WalK/GraS-like"/>
</dbReference>
<dbReference type="PANTHER" id="PTHR42878:SF14">
    <property type="entry name" value="OSMOLARITY TWO-COMPONENT SYSTEM PROTEIN SSK1"/>
    <property type="match status" value="1"/>
</dbReference>
<evidence type="ECO:0000256" key="1">
    <source>
        <dbReference type="ARBA" id="ARBA00000085"/>
    </source>
</evidence>
<dbReference type="InterPro" id="IPR005467">
    <property type="entry name" value="His_kinase_dom"/>
</dbReference>
<feature type="domain" description="Histidine kinase" evidence="6">
    <location>
        <begin position="21"/>
        <end position="226"/>
    </location>
</feature>
<evidence type="ECO:0000256" key="2">
    <source>
        <dbReference type="ARBA" id="ARBA00012438"/>
    </source>
</evidence>
<evidence type="ECO:0000313" key="7">
    <source>
        <dbReference type="EMBL" id="QEC50103.1"/>
    </source>
</evidence>
<comment type="catalytic activity">
    <reaction evidence="1">
        <text>ATP + protein L-histidine = ADP + protein N-phospho-L-histidine.</text>
        <dbReference type="EC" id="2.7.13.3"/>
    </reaction>
</comment>
<dbReference type="GO" id="GO:0000156">
    <property type="term" value="F:phosphorelay response regulator activity"/>
    <property type="evidence" value="ECO:0007669"/>
    <property type="project" value="TreeGrafter"/>
</dbReference>
<dbReference type="Proteomes" id="UP000321805">
    <property type="component" value="Chromosome"/>
</dbReference>
<dbReference type="GO" id="GO:0030295">
    <property type="term" value="F:protein kinase activator activity"/>
    <property type="evidence" value="ECO:0007669"/>
    <property type="project" value="TreeGrafter"/>
</dbReference>
<sequence length="226" mass="23096">MTSGDPARPPSQGELDAYAALAAHQLGEAVALVRGAASLLHGQRSRLGPGGEDALRALGAGTDRAQRFVDDLLDLVRASGEASEAPGAPLDAALDLAAADLDVAMRRAGLTLLREPLPASALGAGEAERLFGHLLRSALAGAARRIQITAETAGGVVALEVLDDGSPPRADTDPFAPFGRPRGRGPMLGAGVGMVVCRRLVERRGGTITITEGPDRVLVSIRVPAA</sequence>
<evidence type="ECO:0000256" key="4">
    <source>
        <dbReference type="ARBA" id="ARBA00022777"/>
    </source>
</evidence>
<dbReference type="SMART" id="SM00388">
    <property type="entry name" value="HisKA"/>
    <property type="match status" value="1"/>
</dbReference>
<dbReference type="Pfam" id="PF02518">
    <property type="entry name" value="HATPase_c"/>
    <property type="match status" value="1"/>
</dbReference>
<dbReference type="PROSITE" id="PS50109">
    <property type="entry name" value="HIS_KIN"/>
    <property type="match status" value="1"/>
</dbReference>
<dbReference type="SUPFAM" id="SSF55874">
    <property type="entry name" value="ATPase domain of HSP90 chaperone/DNA topoisomerase II/histidine kinase"/>
    <property type="match status" value="1"/>
</dbReference>
<dbReference type="InterPro" id="IPR003594">
    <property type="entry name" value="HATPase_dom"/>
</dbReference>
<organism evidence="7 8">
    <name type="scientific">Baekduia soli</name>
    <dbReference type="NCBI Taxonomy" id="496014"/>
    <lineage>
        <taxon>Bacteria</taxon>
        <taxon>Bacillati</taxon>
        <taxon>Actinomycetota</taxon>
        <taxon>Thermoleophilia</taxon>
        <taxon>Solirubrobacterales</taxon>
        <taxon>Baekduiaceae</taxon>
        <taxon>Baekduia</taxon>
    </lineage>
</organism>
<dbReference type="RefSeq" id="WP_146922466.1">
    <property type="nucleotide sequence ID" value="NZ_CP042430.1"/>
</dbReference>
<proteinExistence type="predicted"/>
<dbReference type="GO" id="GO:0000155">
    <property type="term" value="F:phosphorelay sensor kinase activity"/>
    <property type="evidence" value="ECO:0007669"/>
    <property type="project" value="InterPro"/>
</dbReference>
<dbReference type="EMBL" id="CP042430">
    <property type="protein sequence ID" value="QEC50103.1"/>
    <property type="molecule type" value="Genomic_DNA"/>
</dbReference>
<evidence type="ECO:0000313" key="8">
    <source>
        <dbReference type="Proteomes" id="UP000321805"/>
    </source>
</evidence>
<dbReference type="KEGG" id="bsol:FSW04_22690"/>
<dbReference type="EC" id="2.7.13.3" evidence="2"/>
<dbReference type="AlphaFoldDB" id="A0A5B8UA85"/>
<dbReference type="PANTHER" id="PTHR42878">
    <property type="entry name" value="TWO-COMPONENT HISTIDINE KINASE"/>
    <property type="match status" value="1"/>
</dbReference>
<evidence type="ECO:0000259" key="6">
    <source>
        <dbReference type="PROSITE" id="PS50109"/>
    </source>
</evidence>
<name>A0A5B8UA85_9ACTN</name>
<keyword evidence="3" id="KW-0808">Transferase</keyword>